<evidence type="ECO:0008006" key="5">
    <source>
        <dbReference type="Google" id="ProtNLM"/>
    </source>
</evidence>
<dbReference type="PANTHER" id="PTHR10582">
    <property type="entry name" value="TRANSIENT RECEPTOR POTENTIAL ION CHANNEL PROTEIN"/>
    <property type="match status" value="1"/>
</dbReference>
<evidence type="ECO:0000313" key="4">
    <source>
        <dbReference type="Proteomes" id="UP000684084"/>
    </source>
</evidence>
<dbReference type="GO" id="GO:0098703">
    <property type="term" value="P:calcium ion import across plasma membrane"/>
    <property type="evidence" value="ECO:0007669"/>
    <property type="project" value="TreeGrafter"/>
</dbReference>
<keyword evidence="1" id="KW-0677">Repeat</keyword>
<proteinExistence type="predicted"/>
<feature type="transmembrane region" description="Helical" evidence="2">
    <location>
        <begin position="960"/>
        <end position="983"/>
    </location>
</feature>
<evidence type="ECO:0000313" key="3">
    <source>
        <dbReference type="EMBL" id="CAB5362170.1"/>
    </source>
</evidence>
<dbReference type="InterPro" id="IPR024862">
    <property type="entry name" value="TRPV"/>
</dbReference>
<dbReference type="EMBL" id="CAGKOT010000017">
    <property type="protein sequence ID" value="CAB5362170.1"/>
    <property type="molecule type" value="Genomic_DNA"/>
</dbReference>
<dbReference type="Proteomes" id="UP000684084">
    <property type="component" value="Unassembled WGS sequence"/>
</dbReference>
<reference evidence="3" key="1">
    <citation type="submission" date="2020-05" db="EMBL/GenBank/DDBJ databases">
        <authorList>
            <person name="Rincon C."/>
            <person name="Sanders R I."/>
            <person name="Robbins C."/>
            <person name="Chaturvedi A."/>
        </authorList>
    </citation>
    <scope>NUCLEOTIDE SEQUENCE</scope>
    <source>
        <strain evidence="3">CHB12</strain>
    </source>
</reference>
<keyword evidence="2" id="KW-0472">Membrane</keyword>
<evidence type="ECO:0000256" key="2">
    <source>
        <dbReference type="SAM" id="Phobius"/>
    </source>
</evidence>
<evidence type="ECO:0000256" key="1">
    <source>
        <dbReference type="ARBA" id="ARBA00022737"/>
    </source>
</evidence>
<dbReference type="GO" id="GO:0005886">
    <property type="term" value="C:plasma membrane"/>
    <property type="evidence" value="ECO:0007669"/>
    <property type="project" value="TreeGrafter"/>
</dbReference>
<name>A0A916E5W8_9GLOM</name>
<dbReference type="OrthoDB" id="2413390at2759"/>
<feature type="transmembrane region" description="Helical" evidence="2">
    <location>
        <begin position="1068"/>
        <end position="1087"/>
    </location>
</feature>
<organism evidence="3 4">
    <name type="scientific">Rhizophagus irregularis</name>
    <dbReference type="NCBI Taxonomy" id="588596"/>
    <lineage>
        <taxon>Eukaryota</taxon>
        <taxon>Fungi</taxon>
        <taxon>Fungi incertae sedis</taxon>
        <taxon>Mucoromycota</taxon>
        <taxon>Glomeromycotina</taxon>
        <taxon>Glomeromycetes</taxon>
        <taxon>Glomerales</taxon>
        <taxon>Glomeraceae</taxon>
        <taxon>Rhizophagus</taxon>
    </lineage>
</organism>
<feature type="transmembrane region" description="Helical" evidence="2">
    <location>
        <begin position="1108"/>
        <end position="1129"/>
    </location>
</feature>
<accession>A0A916E5W8</accession>
<protein>
    <recommendedName>
        <fullName evidence="5">Ion transport domain-containing protein</fullName>
    </recommendedName>
</protein>
<sequence>MSDKEYIVQTPSTSSTTSVSEVYQKSDLIGGIFIPLERSIPKISSPKKTNEKPLDVLTSKQEANWHISISPDGENVLMFDHDELEFKIIPIKKINDSYEKESYNVKSGFKKEKSKNDYPKWIIAISNSITNTLNEKEVLVAISRVTKSDTTSPGKKKNLNNENLTSTYSNEFEEKGLEPVEIVTTDTADEGDEGNTVIYKVKLNQNSNPEKICSNLPGGIVIFVHNDDNDKKSIYCFVFNVKGICRKRFTNDLSDKEMNQFNYPKRLQDELKSLYKKKSCIARLFNSIFDHYFFIEQYKEGIQFLQLYDLKTMEMKQFFDLHEGKLRKFGIPIFAKSNNEKIIAFSFGFGKLFLFLVENGLEIASEDFGKGVKILFCDFINNDHTVIVIIQKPGCDDRQIYYWNLFSTNNHVKSGRKINFVMDEENISSVARIPGKLITVDTYGNISSVFDRLVNNCDSEEEGKEIHSIVIHNDNSKLEKSPRKMSFSEVKCKYSGKKHTIYRSQKKETELLVKNKEPWVINGYDRTSVFLDEEETTQLFIGRSTIQVWRTKNAGNKINNKMELEYIWTNNIKVDWEEKCALKVDELYIGKDRSFYIKVRWDGLKNNEFFEVKWPYSDNHVTPIIYACDALEHLNYRRNKLVGHKKQYEFMDMKDRISYIIWRFIKNKPNIWRLMDVRFDIMAKVIIGGSNTLIKYILFGDGKDKNWNLHIPKINRWENEDEKKFKIETIEKKGETRIKSLSDLQIAIRLCKKGLECNRRSLIVAYLLEYYTENSLKHIGWLSTVSEALPDLSNKCNLKSFIKEIFFKRCISGVEISDVIDYTDLTPKEIEVTVKESQELIAFNPNTKLISKDETQKSISLYLKEFYANIFSSTDKLSPTVKIIPLRKFICKGKGQENQKDRNFLSKVFQYAFIPRGYLSDIKLSSPLVQIVRNENDDDIFDNPAMEAAVNYKWIPTRNYYFRIFVTYILFAACFAALVGCYLGHAEATGHLRNFLAFLFILFYYSGIYLFLVECRQCQHHSWRYYLDFFNFVDLASIVTSIVMVSVYITPSFKKSNAFADVVTTSNITAGFSFTMLLLWFEFMLYLRLFSEPAKYLYIILNIIKKTYLFVVFMLLVVLALSHVFLLLLQHTDFSDLDDITSKTSSYTIQNSAGETISTSVQDFNRKLDNPSKNFGTSFLSTYAWLRGSYPQEATWNFWAVEALTLIGSLFLITVVQNIFIAFIWAVYAEAFEKGRVALLRYRAELISDYEALDEIHFSHPPSEPEYIYYLGKSKSYDTWEGIVKKRELKKIYEDLESKMNKTRLSFKGDGDDENSFLNYKEVKEPVNKYENINIESIEDDNISRSDESLNEYYNENDNEEEDDDKENIGDIGLLHRKVNEILQNIKVFH</sequence>
<feature type="transmembrane region" description="Helical" evidence="2">
    <location>
        <begin position="995"/>
        <end position="1013"/>
    </location>
</feature>
<dbReference type="PANTHER" id="PTHR10582:SF2">
    <property type="entry name" value="INACTIVE"/>
    <property type="match status" value="1"/>
</dbReference>
<keyword evidence="2" id="KW-1133">Transmembrane helix</keyword>
<gene>
    <name evidence="3" type="ORF">CHRIB12_LOCUS8965</name>
</gene>
<feature type="transmembrane region" description="Helical" evidence="2">
    <location>
        <begin position="1025"/>
        <end position="1048"/>
    </location>
</feature>
<keyword evidence="2" id="KW-0812">Transmembrane</keyword>
<feature type="transmembrane region" description="Helical" evidence="2">
    <location>
        <begin position="1206"/>
        <end position="1228"/>
    </location>
</feature>
<comment type="caution">
    <text evidence="3">The sequence shown here is derived from an EMBL/GenBank/DDBJ whole genome shotgun (WGS) entry which is preliminary data.</text>
</comment>
<dbReference type="GO" id="GO:0005216">
    <property type="term" value="F:monoatomic ion channel activity"/>
    <property type="evidence" value="ECO:0007669"/>
    <property type="project" value="InterPro"/>
</dbReference>
<dbReference type="VEuPathDB" id="FungiDB:RhiirFUN_014591"/>